<evidence type="ECO:0000313" key="1">
    <source>
        <dbReference type="EMBL" id="SEO51420.1"/>
    </source>
</evidence>
<proteinExistence type="predicted"/>
<reference evidence="1 2" key="1">
    <citation type="submission" date="2016-10" db="EMBL/GenBank/DDBJ databases">
        <authorList>
            <person name="de Groot N.N."/>
        </authorList>
    </citation>
    <scope>NUCLEOTIDE SEQUENCE [LARGE SCALE GENOMIC DNA]</scope>
    <source>
        <strain evidence="1 2">DSM 13305</strain>
    </source>
</reference>
<sequence length="71" mass="7874">MAVKKIMTSERVYTTVSVQRAERIAEECGVGLVLVEAEVKSGNKYMNDFEVAGPVGNVEKFLVRLKDVEVL</sequence>
<accession>A0A1H8QB16</accession>
<name>A0A1H8QB16_9FIRM</name>
<dbReference type="Proteomes" id="UP000198847">
    <property type="component" value="Unassembled WGS sequence"/>
</dbReference>
<dbReference type="RefSeq" id="WP_091743951.1">
    <property type="nucleotide sequence ID" value="NZ_FODY01000002.1"/>
</dbReference>
<gene>
    <name evidence="1" type="ORF">SAMN04490178_102252</name>
</gene>
<keyword evidence="2" id="KW-1185">Reference proteome</keyword>
<dbReference type="STRING" id="112903.SAMN04490178_102252"/>
<protein>
    <submittedName>
        <fullName evidence="1">Uncharacterized protein</fullName>
    </submittedName>
</protein>
<dbReference type="AlphaFoldDB" id="A0A1H8QB16"/>
<organism evidence="1 2">
    <name type="scientific">Propionispora vibrioides</name>
    <dbReference type="NCBI Taxonomy" id="112903"/>
    <lineage>
        <taxon>Bacteria</taxon>
        <taxon>Bacillati</taxon>
        <taxon>Bacillota</taxon>
        <taxon>Negativicutes</taxon>
        <taxon>Selenomonadales</taxon>
        <taxon>Sporomusaceae</taxon>
        <taxon>Propionispora</taxon>
    </lineage>
</organism>
<evidence type="ECO:0000313" key="2">
    <source>
        <dbReference type="Proteomes" id="UP000198847"/>
    </source>
</evidence>
<dbReference type="OrthoDB" id="1684697at2"/>
<dbReference type="EMBL" id="FODY01000002">
    <property type="protein sequence ID" value="SEO51420.1"/>
    <property type="molecule type" value="Genomic_DNA"/>
</dbReference>